<dbReference type="AlphaFoldDB" id="A0A1I8BND4"/>
<keyword evidence="6" id="KW-0812">Transmembrane</keyword>
<dbReference type="GO" id="GO:0005911">
    <property type="term" value="C:cell-cell junction"/>
    <property type="evidence" value="ECO:0007669"/>
    <property type="project" value="TreeGrafter"/>
</dbReference>
<evidence type="ECO:0000256" key="2">
    <source>
        <dbReference type="ARBA" id="ARBA00023136"/>
    </source>
</evidence>
<dbReference type="Pfam" id="PF08205">
    <property type="entry name" value="C2-set_2"/>
    <property type="match status" value="1"/>
</dbReference>
<dbReference type="PANTHER" id="PTHR11640">
    <property type="entry name" value="NEPHRIN"/>
    <property type="match status" value="1"/>
</dbReference>
<dbReference type="InterPro" id="IPR007110">
    <property type="entry name" value="Ig-like_dom"/>
</dbReference>
<keyword evidence="4" id="KW-0325">Glycoprotein</keyword>
<keyword evidence="5" id="KW-0393">Immunoglobulin domain</keyword>
<dbReference type="SUPFAM" id="SSF48726">
    <property type="entry name" value="Immunoglobulin"/>
    <property type="match status" value="4"/>
</dbReference>
<keyword evidence="6" id="KW-1133">Transmembrane helix</keyword>
<organism evidence="8 9">
    <name type="scientific">Meloidogyne hapla</name>
    <name type="common">Root-knot nematode worm</name>
    <dbReference type="NCBI Taxonomy" id="6305"/>
    <lineage>
        <taxon>Eukaryota</taxon>
        <taxon>Metazoa</taxon>
        <taxon>Ecdysozoa</taxon>
        <taxon>Nematoda</taxon>
        <taxon>Chromadorea</taxon>
        <taxon>Rhabditida</taxon>
        <taxon>Tylenchina</taxon>
        <taxon>Tylenchomorpha</taxon>
        <taxon>Tylenchoidea</taxon>
        <taxon>Meloidogynidae</taxon>
        <taxon>Meloidogyninae</taxon>
        <taxon>Meloidogyne</taxon>
    </lineage>
</organism>
<dbReference type="InterPro" id="IPR051275">
    <property type="entry name" value="Cell_adhesion_signaling"/>
</dbReference>
<accession>A0A1I8BND4</accession>
<dbReference type="PROSITE" id="PS50835">
    <property type="entry name" value="IG_LIKE"/>
    <property type="match status" value="4"/>
</dbReference>
<protein>
    <submittedName>
        <fullName evidence="9">Ig-like domain-containing protein</fullName>
    </submittedName>
</protein>
<dbReference type="InterPro" id="IPR036179">
    <property type="entry name" value="Ig-like_dom_sf"/>
</dbReference>
<proteinExistence type="predicted"/>
<evidence type="ECO:0000313" key="9">
    <source>
        <dbReference type="WBParaSite" id="MhA1_Contig36.frz3.gene5"/>
    </source>
</evidence>
<dbReference type="PANTHER" id="PTHR11640:SF31">
    <property type="entry name" value="IRREGULAR CHIASM C-ROUGHEST PROTEIN-RELATED"/>
    <property type="match status" value="1"/>
</dbReference>
<evidence type="ECO:0000256" key="3">
    <source>
        <dbReference type="ARBA" id="ARBA00023157"/>
    </source>
</evidence>
<reference evidence="9" key="1">
    <citation type="submission" date="2016-11" db="UniProtKB">
        <authorList>
            <consortium name="WormBaseParasite"/>
        </authorList>
    </citation>
    <scope>IDENTIFICATION</scope>
</reference>
<evidence type="ECO:0000256" key="6">
    <source>
        <dbReference type="SAM" id="Phobius"/>
    </source>
</evidence>
<dbReference type="InterPro" id="IPR013162">
    <property type="entry name" value="CD80_C2-set"/>
</dbReference>
<dbReference type="InterPro" id="IPR003598">
    <property type="entry name" value="Ig_sub2"/>
</dbReference>
<evidence type="ECO:0000256" key="5">
    <source>
        <dbReference type="ARBA" id="ARBA00023319"/>
    </source>
</evidence>
<feature type="domain" description="Ig-like" evidence="7">
    <location>
        <begin position="55"/>
        <end position="214"/>
    </location>
</feature>
<feature type="transmembrane region" description="Helical" evidence="6">
    <location>
        <begin position="527"/>
        <end position="550"/>
    </location>
</feature>
<dbReference type="GO" id="GO:0098609">
    <property type="term" value="P:cell-cell adhesion"/>
    <property type="evidence" value="ECO:0007669"/>
    <property type="project" value="TreeGrafter"/>
</dbReference>
<feature type="domain" description="Ig-like" evidence="7">
    <location>
        <begin position="221"/>
        <end position="308"/>
    </location>
</feature>
<comment type="subcellular location">
    <subcellularLocation>
        <location evidence="1">Membrane</location>
        <topology evidence="1">Single-pass type I membrane protein</topology>
    </subcellularLocation>
</comment>
<sequence>MVGNIDHGEYHLQIRNVSLADDDNYRCQLTPTDDEPKPKLSRRAKLTIIVQPKDPLLVGESIEGGFTSINKNQQLIGQFNQIAATEGHSLQVSCQSRAGRPPAQISWVLAEDWQAKRIIAHIIPTNNDTETTTVFRYQTNRVPFPSAGHSLRHSRGRRLFANITEFRDLDGDSQLYTVISHLNFSPSRDDNGHFLVCMATHEAYGKEDKTASISLDVFYPPKVIIEIEPEENGMIKESGSIRLLCRSDSRPNEDLKYTWSWDGEPKRLEILANHRVSISSLRFNDNLKNVNCTVENSVGFGSSVFQLNIPFGPRFMSTNQTKIIDRGSETTFQCEVLGNPTPIIRWYHGRDQDTPIHEGANLTVKNAQDWEEGEYRCIAEVEGFPSKTLYHQLYLKGPPKVRFIEYILSENEKDITLICEIQSRVLPVNIQWFHNGHRMDVAERIRTGGGDGNNNKNRFQVNEDKLGKHLLISKMTILDFVEQDLGLWNCSARNDYGVVWEQKDIRLLGFFDRIEIQWREMPFQLRIVLGSAFFCIFAVLFLLLLVWLIWRKCHSKMSNHSSCPNGGSISVKCEPVDGMTASESCGTPPYPLPQQYFYNNEAGGLTAEQYPPSNGNIHFTPEMLDQQQMLFEYEQQQQQVYRNGNCGYYCEDNNSTIFDQQNQINNGRRSSASTFNNNNIAVGGGVYCPSMQLSSFEYQQPNSNGLIQNGGNGYIINGSGLPRIHLQSPPQHYCGNNTSYFSSPLETLREVTSPPKSLHEDAPLIIGVDSNQNCLERSLSRNSTHV</sequence>
<keyword evidence="8" id="KW-1185">Reference proteome</keyword>
<dbReference type="Gene3D" id="2.60.40.10">
    <property type="entry name" value="Immunoglobulins"/>
    <property type="match status" value="5"/>
</dbReference>
<dbReference type="SMART" id="SM00408">
    <property type="entry name" value="IGc2"/>
    <property type="match status" value="2"/>
</dbReference>
<dbReference type="OMA" id="TNFTCQA"/>
<evidence type="ECO:0000256" key="4">
    <source>
        <dbReference type="ARBA" id="ARBA00023180"/>
    </source>
</evidence>
<dbReference type="InterPro" id="IPR003599">
    <property type="entry name" value="Ig_sub"/>
</dbReference>
<dbReference type="Proteomes" id="UP000095281">
    <property type="component" value="Unplaced"/>
</dbReference>
<keyword evidence="2 6" id="KW-0472">Membrane</keyword>
<dbReference type="GO" id="GO:0005886">
    <property type="term" value="C:plasma membrane"/>
    <property type="evidence" value="ECO:0007669"/>
    <property type="project" value="TreeGrafter"/>
</dbReference>
<evidence type="ECO:0000256" key="1">
    <source>
        <dbReference type="ARBA" id="ARBA00004479"/>
    </source>
</evidence>
<feature type="domain" description="Ig-like" evidence="7">
    <location>
        <begin position="313"/>
        <end position="380"/>
    </location>
</feature>
<name>A0A1I8BND4_MELHA</name>
<dbReference type="SMART" id="SM00409">
    <property type="entry name" value="IG"/>
    <property type="match status" value="4"/>
</dbReference>
<dbReference type="Pfam" id="PF13927">
    <property type="entry name" value="Ig_3"/>
    <property type="match status" value="1"/>
</dbReference>
<feature type="domain" description="Ig-like" evidence="7">
    <location>
        <begin position="399"/>
        <end position="506"/>
    </location>
</feature>
<evidence type="ECO:0000313" key="8">
    <source>
        <dbReference type="Proteomes" id="UP000095281"/>
    </source>
</evidence>
<dbReference type="GO" id="GO:0050839">
    <property type="term" value="F:cell adhesion molecule binding"/>
    <property type="evidence" value="ECO:0007669"/>
    <property type="project" value="TreeGrafter"/>
</dbReference>
<keyword evidence="3" id="KW-1015">Disulfide bond</keyword>
<dbReference type="InterPro" id="IPR013783">
    <property type="entry name" value="Ig-like_fold"/>
</dbReference>
<dbReference type="WBParaSite" id="MhA1_Contig36.frz3.gene5">
    <property type="protein sequence ID" value="MhA1_Contig36.frz3.gene5"/>
    <property type="gene ID" value="MhA1_Contig36.frz3.gene5"/>
</dbReference>
<evidence type="ECO:0000259" key="7">
    <source>
        <dbReference type="PROSITE" id="PS50835"/>
    </source>
</evidence>